<reference evidence="2 4" key="3">
    <citation type="submission" date="2018-08" db="EMBL/GenBank/DDBJ databases">
        <title>A genome reference for cultivated species of the human gut microbiota.</title>
        <authorList>
            <person name="Zou Y."/>
            <person name="Xue W."/>
            <person name="Luo G."/>
        </authorList>
    </citation>
    <scope>NUCLEOTIDE SEQUENCE [LARGE SCALE GENOMIC DNA]</scope>
    <source>
        <strain evidence="2 4">OM02-6</strain>
    </source>
</reference>
<accession>A0A1Y4ERF6</accession>
<dbReference type="EMBL" id="NFLB01000018">
    <property type="protein sequence ID" value="OUQ03641.1"/>
    <property type="molecule type" value="Genomic_DNA"/>
</dbReference>
<dbReference type="Proteomes" id="UP000261087">
    <property type="component" value="Unassembled WGS sequence"/>
</dbReference>
<dbReference type="InterPro" id="IPR022476">
    <property type="entry name" value="Spore_YabP/YqfC"/>
</dbReference>
<name>A0A1Y4ERF6_9FIRM</name>
<comment type="caution">
    <text evidence="1">The sequence shown here is derived from an EMBL/GenBank/DDBJ whole genome shotgun (WGS) entry which is preliminary data.</text>
</comment>
<organism evidence="1 3">
    <name type="scientific">Thomasclavelia spiroformis</name>
    <dbReference type="NCBI Taxonomy" id="29348"/>
    <lineage>
        <taxon>Bacteria</taxon>
        <taxon>Bacillati</taxon>
        <taxon>Bacillota</taxon>
        <taxon>Erysipelotrichia</taxon>
        <taxon>Erysipelotrichales</taxon>
        <taxon>Coprobacillaceae</taxon>
        <taxon>Thomasclavelia</taxon>
    </lineage>
</organism>
<evidence type="ECO:0000313" key="4">
    <source>
        <dbReference type="Proteomes" id="UP000261087"/>
    </source>
</evidence>
<dbReference type="RefSeq" id="WP_004609131.1">
    <property type="nucleotide sequence ID" value="NZ_CALURN010000026.1"/>
</dbReference>
<evidence type="ECO:0000313" key="1">
    <source>
        <dbReference type="EMBL" id="OUQ03641.1"/>
    </source>
</evidence>
<proteinExistence type="predicted"/>
<gene>
    <name evidence="1" type="ORF">B5E91_12570</name>
    <name evidence="2" type="ORF">DXB31_11955</name>
</gene>
<reference evidence="3" key="1">
    <citation type="submission" date="2017-04" db="EMBL/GenBank/DDBJ databases">
        <title>Function of individual gut microbiota members based on whole genome sequencing of pure cultures obtained from chicken caecum.</title>
        <authorList>
            <person name="Medvecky M."/>
            <person name="Cejkova D."/>
            <person name="Polansky O."/>
            <person name="Karasova D."/>
            <person name="Kubasova T."/>
            <person name="Cizek A."/>
            <person name="Rychlik I."/>
        </authorList>
    </citation>
    <scope>NUCLEOTIDE SEQUENCE [LARGE SCALE GENOMIC DNA]</scope>
    <source>
        <strain evidence="3">An149</strain>
    </source>
</reference>
<dbReference type="Pfam" id="PF07873">
    <property type="entry name" value="YabP"/>
    <property type="match status" value="1"/>
</dbReference>
<evidence type="ECO:0000313" key="3">
    <source>
        <dbReference type="Proteomes" id="UP000196258"/>
    </source>
</evidence>
<evidence type="ECO:0000313" key="2">
    <source>
        <dbReference type="EMBL" id="RGO06457.1"/>
    </source>
</evidence>
<dbReference type="EMBL" id="QSVF01000057">
    <property type="protein sequence ID" value="RGO06457.1"/>
    <property type="molecule type" value="Genomic_DNA"/>
</dbReference>
<dbReference type="Proteomes" id="UP000196258">
    <property type="component" value="Unassembled WGS sequence"/>
</dbReference>
<dbReference type="AlphaFoldDB" id="A0A1Y4ERF6"/>
<sequence length="63" mass="7586">MIYMENKCLSVKFYECLMLLENNIIEIKMKDNILRITGNNLEIKYYSDLEVIIYGKIDCIRFL</sequence>
<evidence type="ECO:0008006" key="5">
    <source>
        <dbReference type="Google" id="ProtNLM"/>
    </source>
</evidence>
<protein>
    <recommendedName>
        <fullName evidence="5">Sporulation protein</fullName>
    </recommendedName>
</protein>
<reference evidence="1" key="2">
    <citation type="journal article" date="2018" name="BMC Genomics">
        <title>Whole genome sequencing and function prediction of 133 gut anaerobes isolated from chicken caecum in pure cultures.</title>
        <authorList>
            <person name="Medvecky M."/>
            <person name="Cejkova D."/>
            <person name="Polansky O."/>
            <person name="Karasova D."/>
            <person name="Kubasova T."/>
            <person name="Cizek A."/>
            <person name="Rychlik I."/>
        </authorList>
    </citation>
    <scope>NUCLEOTIDE SEQUENCE</scope>
    <source>
        <strain evidence="1">An149</strain>
    </source>
</reference>